<reference evidence="3" key="1">
    <citation type="submission" date="2022-09" db="EMBL/GenBank/DDBJ databases">
        <title>Fusarium specimens isolated from Avocado Roots.</title>
        <authorList>
            <person name="Stajich J."/>
            <person name="Roper C."/>
            <person name="Heimlech-Rivalta G."/>
        </authorList>
    </citation>
    <scope>NUCLEOTIDE SEQUENCE</scope>
    <source>
        <strain evidence="3">A02</strain>
    </source>
</reference>
<feature type="region of interest" description="Disordered" evidence="1">
    <location>
        <begin position="1"/>
        <end position="29"/>
    </location>
</feature>
<evidence type="ECO:0000313" key="3">
    <source>
        <dbReference type="EMBL" id="KAJ4183677.1"/>
    </source>
</evidence>
<evidence type="ECO:0000313" key="4">
    <source>
        <dbReference type="Proteomes" id="UP001152087"/>
    </source>
</evidence>
<evidence type="ECO:0000259" key="2">
    <source>
        <dbReference type="Pfam" id="PF14510"/>
    </source>
</evidence>
<dbReference type="Proteomes" id="UP001152087">
    <property type="component" value="Unassembled WGS sequence"/>
</dbReference>
<keyword evidence="4" id="KW-1185">Reference proteome</keyword>
<feature type="compositionally biased region" description="Polar residues" evidence="1">
    <location>
        <begin position="16"/>
        <end position="28"/>
    </location>
</feature>
<dbReference type="EMBL" id="JAOQAV010000029">
    <property type="protein sequence ID" value="KAJ4183677.1"/>
    <property type="molecule type" value="Genomic_DNA"/>
</dbReference>
<organism evidence="3 4">
    <name type="scientific">Fusarium falciforme</name>
    <dbReference type="NCBI Taxonomy" id="195108"/>
    <lineage>
        <taxon>Eukaryota</taxon>
        <taxon>Fungi</taxon>
        <taxon>Dikarya</taxon>
        <taxon>Ascomycota</taxon>
        <taxon>Pezizomycotina</taxon>
        <taxon>Sordariomycetes</taxon>
        <taxon>Hypocreomycetidae</taxon>
        <taxon>Hypocreales</taxon>
        <taxon>Nectriaceae</taxon>
        <taxon>Fusarium</taxon>
        <taxon>Fusarium solani species complex</taxon>
    </lineage>
</organism>
<proteinExistence type="predicted"/>
<gene>
    <name evidence="3" type="primary">CDR1_9</name>
    <name evidence="3" type="ORF">NW755_009712</name>
</gene>
<protein>
    <submittedName>
        <fullName evidence="3">Multidrug resistance protein</fullName>
    </submittedName>
</protein>
<dbReference type="AlphaFoldDB" id="A0A9W8R1H8"/>
<dbReference type="InterPro" id="IPR029481">
    <property type="entry name" value="ABC_trans_N"/>
</dbReference>
<sequence>MSPTSSTPIEDFTGMHQASESETENGNNIEPMAQLARSFSLTRTYSTLSAGVSPFLLQDSRLDPKSPNFLPEFWVKAMLHAFSQDPEKFPRHTAGVSWRNLNVHGFGDPTDYQKDVLNVLWRSPLSALDWLANRKRKIQIINEFDGLVESGELLLVLGRPGRYSVKSSLPMLSLTPV</sequence>
<name>A0A9W8R1H8_9HYPO</name>
<dbReference type="Pfam" id="PF14510">
    <property type="entry name" value="ABC_trans_N"/>
    <property type="match status" value="1"/>
</dbReference>
<dbReference type="OrthoDB" id="5152658at2759"/>
<comment type="caution">
    <text evidence="3">The sequence shown here is derived from an EMBL/GenBank/DDBJ whole genome shotgun (WGS) entry which is preliminary data.</text>
</comment>
<evidence type="ECO:0000256" key="1">
    <source>
        <dbReference type="SAM" id="MobiDB-lite"/>
    </source>
</evidence>
<accession>A0A9W8R1H8</accession>
<feature type="domain" description="Pleiotropic ABC efflux transporter N-terminal" evidence="2">
    <location>
        <begin position="35"/>
        <end position="119"/>
    </location>
</feature>